<dbReference type="SMART" id="SM01417">
    <property type="entry name" value="Solute_trans_a"/>
    <property type="match status" value="1"/>
</dbReference>
<dbReference type="InterPro" id="IPR005178">
    <property type="entry name" value="Ostalpha/TMEM184C"/>
</dbReference>
<organism evidence="1 2">
    <name type="scientific">Saccharomyces kudriavzevii (strain ATCC MYA-4449 / AS 2.2408 / CBS 8840 / NBRC 1802 / NCYC 2889)</name>
    <name type="common">Yeast</name>
    <dbReference type="NCBI Taxonomy" id="226230"/>
    <lineage>
        <taxon>Eukaryota</taxon>
        <taxon>Fungi</taxon>
        <taxon>Dikarya</taxon>
        <taxon>Ascomycota</taxon>
        <taxon>Saccharomycotina</taxon>
        <taxon>Saccharomycetes</taxon>
        <taxon>Saccharomycetales</taxon>
        <taxon>Saccharomycetaceae</taxon>
        <taxon>Saccharomyces</taxon>
    </lineage>
</organism>
<evidence type="ECO:0000313" key="2">
    <source>
        <dbReference type="Proteomes" id="UP001162087"/>
    </source>
</evidence>
<dbReference type="GO" id="GO:0016020">
    <property type="term" value="C:membrane"/>
    <property type="evidence" value="ECO:0007669"/>
    <property type="project" value="UniProtKB-SubCell"/>
</dbReference>
<sequence>METDNHLLPWWLYWPCVYSSIIATIISLYTIVRHLLNYRKPYEQRLSIRILLLVPIFSVSCASGIIKPGIAQFYVDPIREFYEAFVIYTFFTFLTLLLGGERNIITVLSLNHAPTRHPIPLLGRICKPIDLSDPFDFLFVKKGILQYVWFKPFYCFGLLICSAWKLPKFEIFLNVFYNISVTWSLYSLALFWKCLYPELAPYRPWVKFLCVKLIIFASYWQSIIIQCLVVTGKVGTGNQDRISGYIYKNGLLCIEMVPFAILHAVAFPWNKYTAISIPCGARMKFFYALRDCLGCGDLVWDFKQTLFAGPLYYNYKNFDPEATDLLSTRQQSAATMERLKHGLRFTDNGRNSYWVEYGSIQNKNVSNSKEELWEDDIAGQRSFREDPNYPVVHDYTMGHRYSRIMNDLRRDVQSRSSMAC</sequence>
<protein>
    <submittedName>
        <fullName evidence="1">Uncharacterized protein</fullName>
    </submittedName>
</protein>
<keyword evidence="2" id="KW-1185">Reference proteome</keyword>
<dbReference type="Proteomes" id="UP001162087">
    <property type="component" value="Chromosome 11"/>
</dbReference>
<evidence type="ECO:0000313" key="1">
    <source>
        <dbReference type="EMBL" id="CAI4045228.1"/>
    </source>
</evidence>
<accession>A0AA35J1A3</accession>
<gene>
    <name evidence="1" type="primary">SKDI11G2590</name>
    <name evidence="1" type="ORF">SKDI_11G2590</name>
</gene>
<dbReference type="EMBL" id="OX365906">
    <property type="protein sequence ID" value="CAI4045228.1"/>
    <property type="molecule type" value="Genomic_DNA"/>
</dbReference>
<dbReference type="OrthoDB" id="5348404at2759"/>
<name>A0AA35J1A3_SACK1</name>
<proteinExistence type="predicted"/>
<dbReference type="Pfam" id="PF03619">
    <property type="entry name" value="Solute_trans_a"/>
    <property type="match status" value="1"/>
</dbReference>
<reference evidence="1" key="1">
    <citation type="submission" date="2022-10" db="EMBL/GenBank/DDBJ databases">
        <authorList>
            <person name="Byrne P K."/>
        </authorList>
    </citation>
    <scope>NUCLEOTIDE SEQUENCE</scope>
    <source>
        <strain evidence="1">IFO1802</strain>
    </source>
</reference>
<dbReference type="PANTHER" id="PTHR23423">
    <property type="entry name" value="ORGANIC SOLUTE TRANSPORTER-RELATED"/>
    <property type="match status" value="1"/>
</dbReference>